<dbReference type="InterPro" id="IPR012349">
    <property type="entry name" value="Split_barrel_FMN-bd"/>
</dbReference>
<evidence type="ECO:0000313" key="4">
    <source>
        <dbReference type="Proteomes" id="UP000292781"/>
    </source>
</evidence>
<evidence type="ECO:0000256" key="1">
    <source>
        <dbReference type="SAM" id="MobiDB-lite"/>
    </source>
</evidence>
<dbReference type="InterPro" id="IPR055343">
    <property type="entry name" value="CREG_beta-barrel"/>
</dbReference>
<evidence type="ECO:0000259" key="2">
    <source>
        <dbReference type="Pfam" id="PF13883"/>
    </source>
</evidence>
<dbReference type="PANTHER" id="PTHR13343">
    <property type="entry name" value="CREG1 PROTEIN"/>
    <property type="match status" value="1"/>
</dbReference>
<protein>
    <submittedName>
        <fullName evidence="3">Pyridoxamine 5'-phosphate oxidase</fullName>
    </submittedName>
</protein>
<dbReference type="Gene3D" id="3.20.180.10">
    <property type="entry name" value="PNP-oxidase-like"/>
    <property type="match status" value="1"/>
</dbReference>
<dbReference type="SUPFAM" id="SSF50475">
    <property type="entry name" value="FMN-binding split barrel"/>
    <property type="match status" value="1"/>
</dbReference>
<feature type="region of interest" description="Disordered" evidence="1">
    <location>
        <begin position="1"/>
        <end position="23"/>
    </location>
</feature>
<dbReference type="Gene3D" id="2.30.110.10">
    <property type="entry name" value="Electron Transport, Fmn-binding Protein, Chain A"/>
    <property type="match status" value="1"/>
</dbReference>
<evidence type="ECO:0000313" key="3">
    <source>
        <dbReference type="EMBL" id="TBW39205.1"/>
    </source>
</evidence>
<dbReference type="PANTHER" id="PTHR13343:SF17">
    <property type="entry name" value="CELLULAR REPRESSOR OF E1A-STIMULATED GENES, ISOFORM A"/>
    <property type="match status" value="1"/>
</dbReference>
<feature type="domain" description="CREG-like beta-barrel" evidence="2">
    <location>
        <begin position="73"/>
        <end position="215"/>
    </location>
</feature>
<dbReference type="Pfam" id="PF13883">
    <property type="entry name" value="CREG_beta-barrel"/>
    <property type="match status" value="1"/>
</dbReference>
<keyword evidence="4" id="KW-1185">Reference proteome</keyword>
<dbReference type="AlphaFoldDB" id="A0A4V2KTY4"/>
<comment type="caution">
    <text evidence="3">The sequence shown here is derived from an EMBL/GenBank/DDBJ whole genome shotgun (WGS) entry which is preliminary data.</text>
</comment>
<gene>
    <name evidence="3" type="ORF">EYW49_06835</name>
</gene>
<dbReference type="EMBL" id="SJFN01000008">
    <property type="protein sequence ID" value="TBW39205.1"/>
    <property type="molecule type" value="Genomic_DNA"/>
</dbReference>
<feature type="compositionally biased region" description="Basic and acidic residues" evidence="1">
    <location>
        <begin position="9"/>
        <end position="22"/>
    </location>
</feature>
<name>A0A4V2KTY4_9HYPH</name>
<reference evidence="3 4" key="1">
    <citation type="submission" date="2019-02" db="EMBL/GenBank/DDBJ databases">
        <title>Siculibacillus lacustris gen. nov., sp. nov., a new rosette-forming bacterium isolated from a freshwater crater lake (Lake St. Ana, Romania).</title>
        <authorList>
            <person name="Felfoldi T."/>
            <person name="Marton Z."/>
            <person name="Szabo A."/>
            <person name="Mentes A."/>
            <person name="Boka K."/>
            <person name="Marialigeti K."/>
            <person name="Mathe I."/>
            <person name="Koncz M."/>
            <person name="Schumann P."/>
            <person name="Toth E."/>
        </authorList>
    </citation>
    <scope>NUCLEOTIDE SEQUENCE [LARGE SCALE GENOMIC DNA]</scope>
    <source>
        <strain evidence="3 4">SA-279</strain>
    </source>
</reference>
<dbReference type="OrthoDB" id="9814594at2"/>
<accession>A0A4V2KTY4</accession>
<dbReference type="GO" id="GO:0005737">
    <property type="term" value="C:cytoplasm"/>
    <property type="evidence" value="ECO:0007669"/>
    <property type="project" value="UniProtKB-ARBA"/>
</dbReference>
<organism evidence="3 4">
    <name type="scientific">Siculibacillus lacustris</name>
    <dbReference type="NCBI Taxonomy" id="1549641"/>
    <lineage>
        <taxon>Bacteria</taxon>
        <taxon>Pseudomonadati</taxon>
        <taxon>Pseudomonadota</taxon>
        <taxon>Alphaproteobacteria</taxon>
        <taxon>Hyphomicrobiales</taxon>
        <taxon>Ancalomicrobiaceae</taxon>
        <taxon>Siculibacillus</taxon>
    </lineage>
</organism>
<dbReference type="Proteomes" id="UP000292781">
    <property type="component" value="Unassembled WGS sequence"/>
</dbReference>
<sequence>MIVGPPSDRQPRATSGDRHRPCDVSSWSLVQLPPGRRGTRITGLRTRAACSARRGERVWPGSGAVMTDSAREATAATQARTLVRRAATATLATTRAGSGHPFASLVTVATLADGSPVLHLSRLAAHTRNLDGDDRASLLFDDRDGGGDPLTRARVTVFGRIERLADDGLARRRFLARHPAAAAWAGFSDFAFHRLIVEGGHLVAGFGRIAEIESTDLIDPLDSAHPLVAGEAEIVAALDADRARVAAWGRQLAGDGDWHVVGVDPRGVDLVASSSDSRAFARISLDVPAADAAGLRTELSTWENYGKGSEFT</sequence>
<proteinExistence type="predicted"/>
<dbReference type="InterPro" id="IPR037119">
    <property type="entry name" value="Haem_oxidase_HugZ-like_sf"/>
</dbReference>